<evidence type="ECO:0000256" key="1">
    <source>
        <dbReference type="ARBA" id="ARBA00010928"/>
    </source>
</evidence>
<protein>
    <submittedName>
        <fullName evidence="5">Oxidoreductase YdgJ</fullName>
        <ecNumber evidence="5">1.-.-.-</ecNumber>
    </submittedName>
</protein>
<proteinExistence type="inferred from homology"/>
<dbReference type="AlphaFoldDB" id="A0A9P1RB05"/>
<reference evidence="6" key="1">
    <citation type="submission" date="2015-06" db="EMBL/GenBank/DDBJ databases">
        <authorList>
            <person name="Radhakrishnan Rajesh"/>
            <person name="Underwood Anthony"/>
            <person name="Al-Shahib Ali"/>
        </authorList>
    </citation>
    <scope>NUCLEOTIDE SEQUENCE [LARGE SCALE GENOMIC DNA]</scope>
    <source>
        <strain evidence="6">P19_London_7_VIM_2_05_10</strain>
    </source>
</reference>
<accession>A0A9P1RB05</accession>
<dbReference type="Gene3D" id="3.30.360.10">
    <property type="entry name" value="Dihydrodipicolinate Reductase, domain 2"/>
    <property type="match status" value="1"/>
</dbReference>
<dbReference type="GO" id="GO:0016491">
    <property type="term" value="F:oxidoreductase activity"/>
    <property type="evidence" value="ECO:0007669"/>
    <property type="project" value="UniProtKB-KW"/>
</dbReference>
<dbReference type="InterPro" id="IPR000683">
    <property type="entry name" value="Gfo/Idh/MocA-like_OxRdtase_N"/>
</dbReference>
<gene>
    <name evidence="5" type="primary">ydgJ</name>
    <name evidence="5" type="ORF">PAERUG_P19_London_7_VIM_2_05_10_06885</name>
</gene>
<keyword evidence="2 5" id="KW-0560">Oxidoreductase</keyword>
<dbReference type="Proteomes" id="UP000045039">
    <property type="component" value="Unassembled WGS sequence"/>
</dbReference>
<dbReference type="NCBIfam" id="NF008607">
    <property type="entry name" value="PRK11579.1"/>
    <property type="match status" value="1"/>
</dbReference>
<dbReference type="SUPFAM" id="SSF51735">
    <property type="entry name" value="NAD(P)-binding Rossmann-fold domains"/>
    <property type="match status" value="1"/>
</dbReference>
<evidence type="ECO:0000256" key="2">
    <source>
        <dbReference type="ARBA" id="ARBA00023002"/>
    </source>
</evidence>
<dbReference type="Pfam" id="PF01408">
    <property type="entry name" value="GFO_IDH_MocA"/>
    <property type="match status" value="1"/>
</dbReference>
<feature type="domain" description="Gfo/Idh/MocA-like oxidoreductase N-terminal" evidence="3">
    <location>
        <begin position="13"/>
        <end position="126"/>
    </location>
</feature>
<evidence type="ECO:0000313" key="5">
    <source>
        <dbReference type="EMBL" id="CRQ13565.1"/>
    </source>
</evidence>
<dbReference type="InterPro" id="IPR036291">
    <property type="entry name" value="NAD(P)-bd_dom_sf"/>
</dbReference>
<dbReference type="Pfam" id="PF02894">
    <property type="entry name" value="GFO_IDH_MocA_C"/>
    <property type="match status" value="1"/>
</dbReference>
<evidence type="ECO:0000259" key="3">
    <source>
        <dbReference type="Pfam" id="PF01408"/>
    </source>
</evidence>
<name>A0A9P1RB05_PSEAI</name>
<dbReference type="PANTHER" id="PTHR43708:SF5">
    <property type="entry name" value="CONSERVED EXPRESSED OXIDOREDUCTASE (EUROFUNG)-RELATED"/>
    <property type="match status" value="1"/>
</dbReference>
<comment type="similarity">
    <text evidence="1">Belongs to the Gfo/Idh/MocA family.</text>
</comment>
<dbReference type="InterPro" id="IPR004104">
    <property type="entry name" value="Gfo/Idh/MocA-like_OxRdtase_C"/>
</dbReference>
<comment type="caution">
    <text evidence="5">The sequence shown here is derived from an EMBL/GenBank/DDBJ whole genome shotgun (WGS) entry which is preliminary data.</text>
</comment>
<organism evidence="5 6">
    <name type="scientific">Pseudomonas aeruginosa</name>
    <dbReference type="NCBI Taxonomy" id="287"/>
    <lineage>
        <taxon>Bacteria</taxon>
        <taxon>Pseudomonadati</taxon>
        <taxon>Pseudomonadota</taxon>
        <taxon>Gammaproteobacteria</taxon>
        <taxon>Pseudomonadales</taxon>
        <taxon>Pseudomonadaceae</taxon>
        <taxon>Pseudomonas</taxon>
    </lineage>
</organism>
<evidence type="ECO:0000313" key="6">
    <source>
        <dbReference type="Proteomes" id="UP000045039"/>
    </source>
</evidence>
<dbReference type="InterPro" id="IPR051317">
    <property type="entry name" value="Gfo/Idh/MocA_oxidoreduct"/>
</dbReference>
<dbReference type="PANTHER" id="PTHR43708">
    <property type="entry name" value="CONSERVED EXPRESSED OXIDOREDUCTASE (EUROFUNG)"/>
    <property type="match status" value="1"/>
</dbReference>
<dbReference type="EMBL" id="CVVU01000278">
    <property type="protein sequence ID" value="CRQ13565.1"/>
    <property type="molecule type" value="Genomic_DNA"/>
</dbReference>
<dbReference type="GO" id="GO:0000166">
    <property type="term" value="F:nucleotide binding"/>
    <property type="evidence" value="ECO:0007669"/>
    <property type="project" value="InterPro"/>
</dbReference>
<dbReference type="EC" id="1.-.-.-" evidence="5"/>
<dbReference type="Gene3D" id="3.40.50.720">
    <property type="entry name" value="NAD(P)-binding Rossmann-like Domain"/>
    <property type="match status" value="1"/>
</dbReference>
<sequence length="362" mass="39740">MYKTPSLSGLPPIRTALIGYGFAGKTFHAPLIRAVPALCLEHVVSRDPGRVHADLPEARVSADPDEAIEAADIDLVVIASPNATHASLAERALRAGKHVVVDKPFTVTLAEARRLADLARERPGQVLSVFQNRRFDSDFLAVEAALQAGSIGPVRYFESAIERFRPQVRDRWREHDLPGSGLWFDLGPHLLDQALCLFGVPQRVHGHLRRLREGAQTDDWFEVLLDYPHCQVALRASMLAANPAPRFNVHGDHGSLLKAGADIQEAQLLQGLHPGSAGWGRDPDLLQHIDGQGLRQSLVTPAGDQSRYYQALAAAIRGQSRNPVSAQQACALMALLELARRSAEEGRSLPVELRDEERQAWN</sequence>
<evidence type="ECO:0000259" key="4">
    <source>
        <dbReference type="Pfam" id="PF02894"/>
    </source>
</evidence>
<dbReference type="RefSeq" id="WP_079458626.1">
    <property type="nucleotide sequence ID" value="NZ_CVVU01000278.1"/>
</dbReference>
<feature type="domain" description="Gfo/Idh/MocA-like oxidoreductase C-terminal" evidence="4">
    <location>
        <begin position="145"/>
        <end position="353"/>
    </location>
</feature>